<comment type="caution">
    <text evidence="2">The sequence shown here is derived from an EMBL/GenBank/DDBJ whole genome shotgun (WGS) entry which is preliminary data.</text>
</comment>
<accession>A0ABW5KF93</accession>
<proteinExistence type="predicted"/>
<dbReference type="EMBL" id="JBHULR010000003">
    <property type="protein sequence ID" value="MFD2546973.1"/>
    <property type="molecule type" value="Genomic_DNA"/>
</dbReference>
<dbReference type="Proteomes" id="UP001597545">
    <property type="component" value="Unassembled WGS sequence"/>
</dbReference>
<feature type="signal peptide" evidence="1">
    <location>
        <begin position="1"/>
        <end position="16"/>
    </location>
</feature>
<evidence type="ECO:0000256" key="1">
    <source>
        <dbReference type="SAM" id="SignalP"/>
    </source>
</evidence>
<organism evidence="2 3">
    <name type="scientific">Sphingobacterium suaedae</name>
    <dbReference type="NCBI Taxonomy" id="1686402"/>
    <lineage>
        <taxon>Bacteria</taxon>
        <taxon>Pseudomonadati</taxon>
        <taxon>Bacteroidota</taxon>
        <taxon>Sphingobacteriia</taxon>
        <taxon>Sphingobacteriales</taxon>
        <taxon>Sphingobacteriaceae</taxon>
        <taxon>Sphingobacterium</taxon>
    </lineage>
</organism>
<feature type="chain" id="PRO_5045772915" evidence="1">
    <location>
        <begin position="17"/>
        <end position="127"/>
    </location>
</feature>
<dbReference type="PANTHER" id="PTHR30158">
    <property type="entry name" value="ACRA/E-RELATED COMPONENT OF DRUG EFFLUX TRANSPORTER"/>
    <property type="match status" value="1"/>
</dbReference>
<dbReference type="RefSeq" id="WP_380901278.1">
    <property type="nucleotide sequence ID" value="NZ_JBHUEG010000007.1"/>
</dbReference>
<evidence type="ECO:0000313" key="3">
    <source>
        <dbReference type="Proteomes" id="UP001597545"/>
    </source>
</evidence>
<evidence type="ECO:0000313" key="2">
    <source>
        <dbReference type="EMBL" id="MFD2546973.1"/>
    </source>
</evidence>
<gene>
    <name evidence="2" type="ORF">ACFSR5_04845</name>
</gene>
<dbReference type="Gene3D" id="2.40.50.100">
    <property type="match status" value="1"/>
</dbReference>
<protein>
    <submittedName>
        <fullName evidence="2">Biotin/lipoyl-binding protein</fullName>
    </submittedName>
</protein>
<reference evidence="3" key="1">
    <citation type="journal article" date="2019" name="Int. J. Syst. Evol. Microbiol.">
        <title>The Global Catalogue of Microorganisms (GCM) 10K type strain sequencing project: providing services to taxonomists for standard genome sequencing and annotation.</title>
        <authorList>
            <consortium name="The Broad Institute Genomics Platform"/>
            <consortium name="The Broad Institute Genome Sequencing Center for Infectious Disease"/>
            <person name="Wu L."/>
            <person name="Ma J."/>
        </authorList>
    </citation>
    <scope>NUCLEOTIDE SEQUENCE [LARGE SCALE GENOMIC DNA]</scope>
    <source>
        <strain evidence="3">KCTC 42662</strain>
    </source>
</reference>
<name>A0ABW5KF93_9SPHI</name>
<keyword evidence="3" id="KW-1185">Reference proteome</keyword>
<sequence length="127" mass="14060">MANQSIIKLFAPCVLAATLACNNSQQHQQDDVSLEEYPIYTLTSQAATVYTDFPVNLQGVQDIELRSKVSGFIDDIFVDEGQYVNKGQLLFRIFAPEYEEELARSSAAIKSTEAELADAHINGQAEK</sequence>
<keyword evidence="1" id="KW-0732">Signal</keyword>
<dbReference type="SUPFAM" id="SSF111369">
    <property type="entry name" value="HlyD-like secretion proteins"/>
    <property type="match status" value="1"/>
</dbReference>